<evidence type="ECO:0000256" key="2">
    <source>
        <dbReference type="ARBA" id="ARBA00014291"/>
    </source>
</evidence>
<dbReference type="GO" id="GO:0034704">
    <property type="term" value="C:calcium channel complex"/>
    <property type="evidence" value="ECO:0007669"/>
    <property type="project" value="TreeGrafter"/>
</dbReference>
<keyword evidence="5" id="KW-0597">Phosphoprotein</keyword>
<feature type="compositionally biased region" description="Basic and acidic residues" evidence="29">
    <location>
        <begin position="1896"/>
        <end position="1911"/>
    </location>
</feature>
<evidence type="ECO:0000313" key="34">
    <source>
        <dbReference type="Proteomes" id="UP000265100"/>
    </source>
</evidence>
<feature type="transmembrane region" description="Helical" evidence="30">
    <location>
        <begin position="4316"/>
        <end position="4339"/>
    </location>
</feature>
<keyword evidence="12" id="KW-0702">S-nitrosylation</keyword>
<proteinExistence type="predicted"/>
<dbReference type="PANTHER" id="PTHR46399">
    <property type="entry name" value="B30.2/SPRY DOMAIN-CONTAINING PROTEIN"/>
    <property type="match status" value="1"/>
</dbReference>
<keyword evidence="9" id="KW-0479">Metal-binding</keyword>
<evidence type="ECO:0000256" key="15">
    <source>
        <dbReference type="ARBA" id="ARBA00022951"/>
    </source>
</evidence>
<dbReference type="InterPro" id="IPR013333">
    <property type="entry name" value="Ryan_recept"/>
</dbReference>
<comment type="function">
    <text evidence="26">Cytosolic calcium-activated calcium channel that mediates the release of Ca(2+) from the sarcoplasmic reticulum into the cytosol and thereby plays a key role in triggering muscle contraction following depolarization of T-tubules. Repeated very high-level exercise increases the open probability of the channel and leads to Ca(2+) leaking into the cytoplasm. Can also mediate the release of Ca(2+) from intracellular stores in neurons, and may thereby promote prolonged Ca(2+) signaling in the brain. Required for normal embryonic development of muscle fibers and skeletal muscle. Required for normal heart morphogenesis, skin development and ossification during embryogenesis.</text>
</comment>
<dbReference type="GO" id="GO:0005516">
    <property type="term" value="F:calmodulin binding"/>
    <property type="evidence" value="ECO:0007669"/>
    <property type="project" value="UniProtKB-KW"/>
</dbReference>
<evidence type="ECO:0000256" key="9">
    <source>
        <dbReference type="ARBA" id="ARBA00022723"/>
    </source>
</evidence>
<dbReference type="InterPro" id="IPR005821">
    <property type="entry name" value="Ion_trans_dom"/>
</dbReference>
<reference evidence="33" key="3">
    <citation type="submission" date="2025-09" db="UniProtKB">
        <authorList>
            <consortium name="Ensembl"/>
        </authorList>
    </citation>
    <scope>IDENTIFICATION</scope>
</reference>
<dbReference type="InterPro" id="IPR013662">
    <property type="entry name" value="RIH_assoc-dom"/>
</dbReference>
<dbReference type="Gene3D" id="2.80.10.50">
    <property type="match status" value="2"/>
</dbReference>
<feature type="compositionally biased region" description="Acidic residues" evidence="29">
    <location>
        <begin position="4486"/>
        <end position="4496"/>
    </location>
</feature>
<feature type="transmembrane region" description="Helical" evidence="30">
    <location>
        <begin position="4767"/>
        <end position="4792"/>
    </location>
</feature>
<dbReference type="CDD" id="cd12877">
    <property type="entry name" value="SPRY1_RyR"/>
    <property type="match status" value="1"/>
</dbReference>
<feature type="transmembrane region" description="Helical" evidence="30">
    <location>
        <begin position="4536"/>
        <end position="4556"/>
    </location>
</feature>
<feature type="domain" description="MIR" evidence="32">
    <location>
        <begin position="76"/>
        <end position="131"/>
    </location>
</feature>
<keyword evidence="34" id="KW-1185">Reference proteome</keyword>
<feature type="compositionally biased region" description="Acidic residues" evidence="29">
    <location>
        <begin position="1912"/>
        <end position="1929"/>
    </location>
</feature>
<dbReference type="SMART" id="SM00472">
    <property type="entry name" value="MIR"/>
    <property type="match status" value="4"/>
</dbReference>
<feature type="region of interest" description="Disordered" evidence="29">
    <location>
        <begin position="4467"/>
        <end position="4502"/>
    </location>
</feature>
<feature type="compositionally biased region" description="Basic and acidic residues" evidence="29">
    <location>
        <begin position="1313"/>
        <end position="1346"/>
    </location>
</feature>
<dbReference type="InterPro" id="IPR043136">
    <property type="entry name" value="B30.2/SPRY_sf"/>
</dbReference>
<dbReference type="GO" id="GO:0042383">
    <property type="term" value="C:sarcolemma"/>
    <property type="evidence" value="ECO:0007669"/>
    <property type="project" value="TreeGrafter"/>
</dbReference>
<evidence type="ECO:0000256" key="17">
    <source>
        <dbReference type="ARBA" id="ARBA00023065"/>
    </source>
</evidence>
<evidence type="ECO:0000256" key="21">
    <source>
        <dbReference type="ARBA" id="ARBA00023303"/>
    </source>
</evidence>
<evidence type="ECO:0000256" key="6">
    <source>
        <dbReference type="ARBA" id="ARBA00022568"/>
    </source>
</evidence>
<evidence type="ECO:0000313" key="33">
    <source>
        <dbReference type="Ensembl" id="ENSACLP00000066878.1"/>
    </source>
</evidence>
<keyword evidence="18 30" id="KW-0472">Membrane</keyword>
<feature type="region of interest" description="Disordered" evidence="29">
    <location>
        <begin position="1825"/>
        <end position="1929"/>
    </location>
</feature>
<dbReference type="InterPro" id="IPR011992">
    <property type="entry name" value="EF-hand-dom_pair"/>
</dbReference>
<evidence type="ECO:0000256" key="12">
    <source>
        <dbReference type="ARBA" id="ARBA00022799"/>
    </source>
</evidence>
<accession>A0AAX7UAQ5</accession>
<name>A0AAX7UAQ5_ASTCA</name>
<feature type="transmembrane region" description="Helical" evidence="30">
    <location>
        <begin position="4815"/>
        <end position="4837"/>
    </location>
</feature>
<evidence type="ECO:0000256" key="16">
    <source>
        <dbReference type="ARBA" id="ARBA00022989"/>
    </source>
</evidence>
<dbReference type="Gene3D" id="1.10.238.10">
    <property type="entry name" value="EF-hand"/>
    <property type="match status" value="1"/>
</dbReference>
<dbReference type="Pfam" id="PF01365">
    <property type="entry name" value="RYDR_ITPR"/>
    <property type="match status" value="2"/>
</dbReference>
<reference evidence="33" key="2">
    <citation type="submission" date="2025-08" db="UniProtKB">
        <authorList>
            <consortium name="Ensembl"/>
        </authorList>
    </citation>
    <scope>IDENTIFICATION</scope>
</reference>
<evidence type="ECO:0000256" key="20">
    <source>
        <dbReference type="ARBA" id="ARBA00023286"/>
    </source>
</evidence>
<feature type="domain" description="B30.2/SPRY" evidence="31">
    <location>
        <begin position="1321"/>
        <end position="1534"/>
    </location>
</feature>
<dbReference type="InterPro" id="IPR013320">
    <property type="entry name" value="ConA-like_dom_sf"/>
</dbReference>
<dbReference type="InterPro" id="IPR009460">
    <property type="entry name" value="Ryanrecept_TM4-6"/>
</dbReference>
<dbReference type="Pfam" id="PF02026">
    <property type="entry name" value="RyR"/>
    <property type="match status" value="4"/>
</dbReference>
<evidence type="ECO:0000256" key="19">
    <source>
        <dbReference type="ARBA" id="ARBA00023170"/>
    </source>
</evidence>
<evidence type="ECO:0000256" key="25">
    <source>
        <dbReference type="ARBA" id="ARBA00033030"/>
    </source>
</evidence>
<dbReference type="GO" id="GO:0033017">
    <property type="term" value="C:sarcoplasmic reticulum membrane"/>
    <property type="evidence" value="ECO:0007669"/>
    <property type="project" value="UniProtKB-SubCell"/>
</dbReference>
<dbReference type="PANTHER" id="PTHR46399:SF10">
    <property type="entry name" value="RYANODINE RECEPTOR 1"/>
    <property type="match status" value="1"/>
</dbReference>
<feature type="region of interest" description="Disordered" evidence="29">
    <location>
        <begin position="1313"/>
        <end position="1348"/>
    </location>
</feature>
<organism evidence="33 34">
    <name type="scientific">Astatotilapia calliptera</name>
    <name type="common">Eastern happy</name>
    <name type="synonym">Chromis callipterus</name>
    <dbReference type="NCBI Taxonomy" id="8154"/>
    <lineage>
        <taxon>Eukaryota</taxon>
        <taxon>Metazoa</taxon>
        <taxon>Chordata</taxon>
        <taxon>Craniata</taxon>
        <taxon>Vertebrata</taxon>
        <taxon>Euteleostomi</taxon>
        <taxon>Actinopterygii</taxon>
        <taxon>Neopterygii</taxon>
        <taxon>Teleostei</taxon>
        <taxon>Neoteleostei</taxon>
        <taxon>Acanthomorphata</taxon>
        <taxon>Ovalentaria</taxon>
        <taxon>Cichlomorphae</taxon>
        <taxon>Cichliformes</taxon>
        <taxon>Cichlidae</taxon>
        <taxon>African cichlids</taxon>
        <taxon>Pseudocrenilabrinae</taxon>
        <taxon>Haplochromini</taxon>
        <taxon>Astatotilapia</taxon>
    </lineage>
</organism>
<keyword evidence="15" id="KW-0703">Sarcoplasmic reticulum</keyword>
<dbReference type="Pfam" id="PF08454">
    <property type="entry name" value="RIH_assoc"/>
    <property type="match status" value="1"/>
</dbReference>
<feature type="compositionally biased region" description="Acidic residues" evidence="29">
    <location>
        <begin position="1829"/>
        <end position="1841"/>
    </location>
</feature>
<dbReference type="SUPFAM" id="SSF100909">
    <property type="entry name" value="IP3 receptor type 1 binding core, domain 2"/>
    <property type="match status" value="2"/>
</dbReference>
<evidence type="ECO:0000256" key="28">
    <source>
        <dbReference type="SAM" id="Coils"/>
    </source>
</evidence>
<evidence type="ECO:0000259" key="31">
    <source>
        <dbReference type="PROSITE" id="PS50188"/>
    </source>
</evidence>
<keyword evidence="14" id="KW-0067">ATP-binding</keyword>
<feature type="compositionally biased region" description="Basic and acidic residues" evidence="29">
    <location>
        <begin position="4377"/>
        <end position="4393"/>
    </location>
</feature>
<dbReference type="GO" id="GO:0046872">
    <property type="term" value="F:metal ion binding"/>
    <property type="evidence" value="ECO:0007669"/>
    <property type="project" value="UniProtKB-KW"/>
</dbReference>
<dbReference type="PRINTS" id="PR00795">
    <property type="entry name" value="RYANODINER"/>
</dbReference>
<dbReference type="SUPFAM" id="SSF48371">
    <property type="entry name" value="ARM repeat"/>
    <property type="match status" value="1"/>
</dbReference>
<dbReference type="PROSITE" id="PS50188">
    <property type="entry name" value="B302_SPRY"/>
    <property type="match status" value="3"/>
</dbReference>
<dbReference type="Gene3D" id="2.60.120.920">
    <property type="match status" value="3"/>
</dbReference>
<keyword evidence="21" id="KW-0407">Ion channel</keyword>
<evidence type="ECO:0000256" key="23">
    <source>
        <dbReference type="ARBA" id="ARBA00032832"/>
    </source>
</evidence>
<feature type="compositionally biased region" description="Acidic residues" evidence="29">
    <location>
        <begin position="1848"/>
        <end position="1871"/>
    </location>
</feature>
<dbReference type="Pfam" id="PF02815">
    <property type="entry name" value="MIR"/>
    <property type="match status" value="1"/>
</dbReference>
<keyword evidence="19" id="KW-0675">Receptor</keyword>
<dbReference type="GO" id="GO:0005524">
    <property type="term" value="F:ATP binding"/>
    <property type="evidence" value="ECO:0007669"/>
    <property type="project" value="UniProtKB-KW"/>
</dbReference>
<feature type="transmembrane region" description="Helical" evidence="30">
    <location>
        <begin position="4896"/>
        <end position="4919"/>
    </location>
</feature>
<dbReference type="SUPFAM" id="SSF47473">
    <property type="entry name" value="EF-hand"/>
    <property type="match status" value="1"/>
</dbReference>
<dbReference type="InterPro" id="IPR003032">
    <property type="entry name" value="Ryanodine_rcpt"/>
</dbReference>
<feature type="domain" description="MIR" evidence="32">
    <location>
        <begin position="191"/>
        <end position="246"/>
    </location>
</feature>
<dbReference type="Ensembl" id="ENSACLT00000058338.1">
    <property type="protein sequence ID" value="ENSACLP00000066878.1"/>
    <property type="gene ID" value="ENSACLG00000020521.2"/>
</dbReference>
<dbReference type="InterPro" id="IPR036300">
    <property type="entry name" value="MIR_dom_sf"/>
</dbReference>
<keyword evidence="13" id="KW-0106">Calcium</keyword>
<dbReference type="Proteomes" id="UP000265100">
    <property type="component" value="Chromosome 14"/>
</dbReference>
<keyword evidence="8 30" id="KW-0812">Transmembrane</keyword>
<evidence type="ECO:0000256" key="7">
    <source>
        <dbReference type="ARBA" id="ARBA00022673"/>
    </source>
</evidence>
<feature type="domain" description="MIR" evidence="32">
    <location>
        <begin position="252"/>
        <end position="309"/>
    </location>
</feature>
<keyword evidence="28" id="KW-0175">Coiled coil</keyword>
<dbReference type="Pfam" id="PF06459">
    <property type="entry name" value="RR_TM4-6"/>
    <property type="match status" value="1"/>
</dbReference>
<dbReference type="GeneTree" id="ENSGT00940000155288"/>
<feature type="coiled-coil region" evidence="28">
    <location>
        <begin position="3666"/>
        <end position="3693"/>
    </location>
</feature>
<comment type="subunit">
    <text evidence="27">Homotetramer. Can also form heterotetramers with RYR2. Identified in a complex composed of RYR1, PDE4D, PKA, FKBP1A and protein phosphatase 1 (PP1). Repeated very high-level exercise decreases interaction with PDE4D and protein phosphatase 1 (PP1). Interacts with CALM; CALM with bound calcium inhibits the RYR1 channel activity. Interacts with S100A1. Interacts with FKBP1A; this stabilizes the closed conformation of the channel. Interacts with CACNA1S; interaction with CACNA1S is important for activation of the RYR1 channel. Interacts with CACNB1. Interacts with TRDN and ASPH; these interactions stimulate RYR1 channel activity. Interacts with SELENON. Interacts with scorpion calcins (AC P0DPT1; AC P0DM30; AC A0A1L4BJ42; AC P59868; AC P60254; AC B8QG00; AC L0GBR1; AC P60252; AC P60253).</text>
</comment>
<evidence type="ECO:0000256" key="24">
    <source>
        <dbReference type="ARBA" id="ARBA00032969"/>
    </source>
</evidence>
<dbReference type="InterPro" id="IPR035764">
    <property type="entry name" value="SPRY2_RyR"/>
</dbReference>
<sequence length="5015" mass="568381">MSEQIKLCLSCEGFGNRLCFLETTSNAQNVPPDLAICSFILEQSLSVRALQEMLANTVEMTEAVDLDKWSSQGGGHRTLLYGHAILLRHHHSGMYLSCLTTSRSLTDKLAFDVGLQEDSTGEACWWTIHPASKQRSEGEKVRVGDDLILVSVSSERYLHLSYASGDLMVDASFMQTLWNMNPISSGCELAEGYLTGGHVLRLFHGHMDECLAIATPEEGEEKRRMAHYEGGTVCSQARSLWRLEPLRISWSGSHMKWGQSFRIRHITTGRYLCLDEEKGLLVVDPEKANTKLSAFCFRASKEKVEVAQKRDVEGMGIPEIKYGESMCFVQHVSTALWLTYAALDAKAARLGMMKRKVILHQEGHMDDALTVSRSQTEESQAARMIYSTTGLFRQFINGLDSLSGKNKSPGTGSLPLESVILSLQDLIFYFRPPEEELEHEEKQTKLRSLRNRQNLFQEEGMITIVLECIDRLNVYNTAAHFSEFAGEEAAESWKEIVNLLYELLASLIRGNRSNCALFCDNLDWLVSKLDRLEASSGILEVLYCVLIESPEVLNIIQENHIKSIISLLDKHGRNHKVLDVLRSLCVCNGVAVRSNQNLITENLLPGRDLLLQTSIVNYVTSVRPNIFLGTCEGSTQYKKWYYEVMVDHVEAFVTAQASHLRVGWALTEGYSPYPGGGEGWGGNGVGDDLYSYGFDGLHLWSGTVARQVASPSAHTLAADDVVSCCLDLSVPSISFRINGHPVQGMFENFNVDGLFFPVISFSAGVKARFLLGGRHGDFKFMPPPGYAPCYEALLPRERMRIEHIKEYKHDFNGVRNLLGPTLSLTHTSFTPCPVDTIQIVLPPHLERIREKLAENIHELWAITRIEQGWTYGIFRDDNKKLHPCLVDFQSLPEPEKNYNLQMSAETLKTLLALGCHVGMGDEKAEENLKKIKLPKTYVMSNGYKPAPLDLSHVKLTPNQNQLVEKLAENGHNVWARDRVRQGWTYSIVQDIVNKRNPRLVPYNLLDERTKKTNRDSVNNAVRTLIGYGYNIEPPDQESTGHGLENTRGDKVRIFRAEKSYAVTQGKWYFEFEAVSTGEMRVGWARPNVHSDTELGADELAYVFNGNKAQRWHIGNEPFGRQWQSGDVVGCMIDLTEMNIMFTLNGEMLISDSGSEMAFKDIEIGDGFIPVCTLGLSQVGRINLGQDVSSLRYFAICGLQEGFEPFAINMKRDITMWFSKSLPQFGPVPADHNHIEVSRVDGTVDSAPCLKLTHKTFGSQNANTDMMFLRLSMPVQFHETFKIPAGTTPLTRALTIPEEEVAVVEPDSEFEVLKKSASRKEQEEDKKDPSVPKEISVENEKDTMSEKGKKKGFFSKAKKAAMTPLAPPPAPPTVPRLVEDVVPDDRDDPEIIQNTTTYYYSVRIFAGQEPSGVWVGWVTPDYHMYDQNFDLSKVRSVTVTVGDDRGNIHDSMKHSNCYMVWGGDLVSNQQTRFSQEDMVIGCLVDLATGLMTFTANGKEINTFYQVEPNTKLFPAVFVQPFSQNMVQLELGKLKNIMPISAAMFHSERNNPVPQCPPRLDVQMLTPVIWSRMPNHFLKPELGKVNERLGWMVECVEPLIMMALHIPEENRCIDILELSERQDLMKFHYHTLMLYCAVCALGNNRVAHALCSHVDESQLFYAIENTYLPGPLRSGFYDLLISIHLESAKRARLGTNREFIVPMTEETLSIKLYPDAIKAHSLPGVGLTTCLRPKLHFSSINFVGTDPDLYTISPVFPLQELKTKAINMLREAVLDGSQAMRDPVGGSVEFHFVPILKLISTLLIMGIFNDDDTKHILKMIDPNVFSGKEGEEAEEGGAAEGEIEEKKEEESEEAAEDELEDEGVGDEEEEELKELEKREGGEEEAEPKEEGEEEEKDKEEAKRGKVDGEKADEEKESEAVEAEAQEEDEGLEEGLLQMTLPESVKLQMCTLLQYFCDCELRHRVEAIVAFSDQFVHDVKSNQRVRYNQLMRAFTMSAAETARKTREFRSPPQDQVLMLTNFKHLEDEDSPVPEDVRETLAEFHNDLLLHCGIHIEEEPEEEEVDTSLRGRLVSLVDKVKSLRKKKEEEEKVKLSTLQELISHTMIHWAQESFVQNPELVRLMFSLLHRLYDGLGELIRALPKAYAINAVSVQDTMELLECLGQIRSLLIVQMGPEEERLMIQSIGNIMNNKVFYQHPNLMRALGMHETVMEVMVNVLGGGGDSKEIRFPQMVTSCCRFLCYFCRISRQNQRSMFDHLSYLLQNSGIGLGMRGSTPLDVAAASCIDNNELALALQEQELEMVVTYLAGCGLQMCPMLLSKGYPDIGWNPCGGERYLDFLRFAVFVNGESVEENATVVVRLLIRRPECFGPALRGEGGNGLLAAMEEAIKISEDPARDGPTVKKDRRFMFGGEEQHEENRVHLGNAIMSFYSALIDLLGRCAPEMHLIQAGKGEALRIRAILRSLVPIEDLVGVISLPVQIPAYGKDGQIIEPKMSASFVPDHKASMVLFLDRVYGIDNQDFLLHVLEVGFLPDMRAAASLDTAAFSTTEMALALNRYLCSAVLPLLTKCAPLFAGTDHRAIMIDSMLHTIYRLSRGRALTKAQRDVIEECLMSLCKYLRPSMLQHLLRRLVFDVPILNEYAKMPLKLLTNHYERCWKYYCLPNGWANFGVTSEEELHLSRKLFWGIFESLAHKKFDAELFKIAMPCLCAIAGAIPPDYVDASYSSHTEKKASVDAEGNFDPKPVETTNTIIPERLDPFINKYAEHTHDKWAFEKIQNNWTYGEVLDENAKTHPMLRPYKTFSEKDKEIYRWPIKESVKAMLAWEWTIEKARDGEGEVEKKAAATTATRKISQTAQATYDPSHGYSPQPVDISGMALSRELQSMAEQLAENYHNTWGRKKKLELQSKGGGTHPLLVPYDTLTAKEKARDREKAQDLLKFLQLNGYAVTRGLKDMEQDISSIEKRFAYGFLQKLLKWMDIAQEFIAHLEAVVSSGRVEKSPHEQEIKFFAKILLPLVNQYFKNHCLYFLSTPAKVLGSGGHSSNKEKEMIASIFCKLAALVRHRVSLFGTDAPAVVNCLHILSRSLDARTVMKSGPEIVKAGLRQFFESAADDIEKMVENLKLGKVSSRNQVKGVAQNINYTTTALLPVLTSLFDHIAQHQFGDDVMMDDLQISCYRLMCSIYSLGTVKTPHVEKQRPALGECLAHLAAAMPVAFLEPVLNEFNSFSVYTTKTPRERAILGLPNQVEELCPDIPELEILMKEIHDLAESGARYTEMPHVIEITLPMLCNYLPRWWERGPENFPEQDGQLCTAVTSEQLNQLLGSIMKIVVNNLGIDEASWMKRLAVFAQPIVSRAKPEMLKSHFIPTMEKLKKRAAKVVAEEDHLRMEGKTEVDSENGTIRDEFAVLCRDLYALYPLLIRYVDNNRARWLTCPDPDAEELFRMVGEVFIFWSKSHNFKREEQNFVVMNEINNMSFLTADSKSKMSKVLSEKLHGDGERTKKKRRGDRYSVQTSLIVAALKKMLPIGLNMCSPADQELINLAKIRYSLKDTDEEVREFLHNNLHLQGKVEDPAMRWQMSLYKEMSGKAEDADDPEKVVKRVQEVSAVLYHIEVTEHPFKSKKMVWHKLLSKQRRRAVVACFRMTPLYNITTHRVTNMFLDAYKRNWLETEGYSFEDKMIDDLSKTMEEEEEEEEETETKPDPLHQLILHFSRTALTEKLKLDVDHLYMSYADIMAKSLLTGLQLFPCYSAAQEKEMEKQRLLYQQSRLHNRGAAEMVLQMISACKGEPGAMVSSTLKLGISILNGGNSDVQQRMLDYLKDKKDVGFFLSIQSLMQTCSVLDLNAFERQNKAEGLGMVSEEGTNEKVMADDEFTCDLFRFLQLLCEGHNNDFQNYLRTQTGSTTTINVIICTVDYLLRLQESISDFYWYYSGKDIIDEPGKRNFSKAMTVAKQVFNSLTEYIQGPCTGNQQSLAHSRLWDAVVGFLHVFAHMMMKLAQDSSQIGLLKELLDLQKDMVVMLLSLLEGNVVNGTIARQMVDMLVESSSNVEMILKFFDMFLKLKDIVASDAFRDYVTDPRGLISKKDFSKAMDSQKQYSPSEIQFLLSCSEADENEMINFEEFADRFQEPAKDIGFNIAVLLTNLSEHVPHDTRLQNFLEQAESVLNYFRPFLGRIEIMGASRKIERIYFEISEENRNQWEMPQVRESKRQFIFDVVNEGGESEKMEMFVNFCEDTIFEMNIAASISEPEGDGAEEEDDEEEEEGGGDEGESGEGDEGNGEGEAPESASAFAEFLKSVVNFFNMFTFRNLRRRYRKLRKMTVKDMIIGLVTFVYTVLMGILIFVYSICKGFFTLIWKALFGGGLVEGAKKITVTEILASMPDPTQDEVHGDLPPEPGAREVQDADGVADLIDAVGGEEEEEDGEDREGGRLPGFNTPGGLGDMGETTPEEPPTPEGTPLLKRKLLKFLCVFPSTENGEKTEKAEKAEKAEPEPEVKEEEPEEQEEISVKTKVKKDKKSDKEGFKLWNELEVQRIKFMNYLSRNFYNLRFLALFIAFALNFILLFYKVSDTPPGEEEFEGSGLFEGSGIFEGSGTEEDGSGLDDGGEDDDEEGPLYYFLEESTGYMEPAMAFFGIVHTIISFLCIIGYNCLKVPLVIFKREKELARKLEFDGLYVTEQPEDDDIKGQWDRLVLNTPTFPNNYWDKFVKRKVLDKYGDIYGRERIAELLGMDLASLDVSAMSHGKKPEPDTSMFSWITSIDIKYQIWKNGVVFTDNTFLYLVWYMLMSLLGHYNNFFFAAHLVDIAMGVKTLRTILSSVTHNGKQLVMTVGLLAVVVYLYTVVAFNFFRKFYNMSEDEDEPDMKCDDMMTCYLFHMYVGVRAGGGIGDEIEDPAGDEYELYRVVFDITFFFFVIVILLAIIQGLIIDAFGELRDQQEQVREDMETKCFICGIGSDYFDTTPHGFETHTLEEHNLANYMFFLMYLINKDETEHTGQESYVWKMYQERCWDFFPAGDCFRKQYEDQLG</sequence>
<evidence type="ECO:0000256" key="14">
    <source>
        <dbReference type="ARBA" id="ARBA00022840"/>
    </source>
</evidence>
<dbReference type="InterPro" id="IPR015925">
    <property type="entry name" value="Ryanodine_IP3_receptor"/>
</dbReference>
<feature type="compositionally biased region" description="Acidic residues" evidence="29">
    <location>
        <begin position="4240"/>
        <end position="4275"/>
    </location>
</feature>
<dbReference type="SMART" id="SM00449">
    <property type="entry name" value="SPRY"/>
    <property type="match status" value="3"/>
</dbReference>
<keyword evidence="6" id="KW-0109">Calcium transport</keyword>
<dbReference type="SUPFAM" id="SSF82109">
    <property type="entry name" value="MIR domain"/>
    <property type="match status" value="2"/>
</dbReference>
<evidence type="ECO:0000256" key="3">
    <source>
        <dbReference type="ARBA" id="ARBA00022448"/>
    </source>
</evidence>
<evidence type="ECO:0000256" key="26">
    <source>
        <dbReference type="ARBA" id="ARBA00045680"/>
    </source>
</evidence>
<reference evidence="33" key="1">
    <citation type="submission" date="2018-05" db="EMBL/GenBank/DDBJ databases">
        <authorList>
            <person name="Datahose"/>
        </authorList>
    </citation>
    <scope>NUCLEOTIDE SEQUENCE</scope>
</reference>
<dbReference type="GO" id="GO:0006941">
    <property type="term" value="P:striated muscle contraction"/>
    <property type="evidence" value="ECO:0007669"/>
    <property type="project" value="TreeGrafter"/>
</dbReference>
<evidence type="ECO:0000256" key="22">
    <source>
        <dbReference type="ARBA" id="ARBA00031197"/>
    </source>
</evidence>
<keyword evidence="17" id="KW-0406">Ion transport</keyword>
<protein>
    <recommendedName>
        <fullName evidence="2">Ryanodine receptor 1</fullName>
    </recommendedName>
    <alternativeName>
        <fullName evidence="24">Skeletal muscle calcium release channel</fullName>
    </alternativeName>
    <alternativeName>
        <fullName evidence="22">Skeletal muscle ryanodine receptor</fullName>
    </alternativeName>
    <alternativeName>
        <fullName evidence="25">Skeletal muscle-type ryanodine receptor</fullName>
    </alternativeName>
    <alternativeName>
        <fullName evidence="23">Type 1 ryanodine receptor</fullName>
    </alternativeName>
</protein>
<keyword evidence="16 30" id="KW-1133">Transmembrane helix</keyword>
<keyword evidence="4" id="KW-0217">Developmental protein</keyword>
<evidence type="ECO:0000256" key="27">
    <source>
        <dbReference type="ARBA" id="ARBA00046784"/>
    </source>
</evidence>
<feature type="compositionally biased region" description="Acidic residues" evidence="29">
    <location>
        <begin position="4407"/>
        <end position="4416"/>
    </location>
</feature>
<evidence type="ECO:0000259" key="32">
    <source>
        <dbReference type="PROSITE" id="PS50919"/>
    </source>
</evidence>
<keyword evidence="11" id="KW-0547">Nucleotide-binding</keyword>
<evidence type="ECO:0000256" key="5">
    <source>
        <dbReference type="ARBA" id="ARBA00022553"/>
    </source>
</evidence>
<keyword evidence="3" id="KW-0813">Transport</keyword>
<dbReference type="GO" id="GO:0005219">
    <property type="term" value="F:ryanodine-sensitive calcium-release channel activity"/>
    <property type="evidence" value="ECO:0007669"/>
    <property type="project" value="InterPro"/>
</dbReference>
<dbReference type="InterPro" id="IPR035762">
    <property type="entry name" value="SPRY3_RyR"/>
</dbReference>
<feature type="compositionally biased region" description="Polar residues" evidence="29">
    <location>
        <begin position="2845"/>
        <end position="2855"/>
    </location>
</feature>
<evidence type="ECO:0000256" key="8">
    <source>
        <dbReference type="ARBA" id="ARBA00022692"/>
    </source>
</evidence>
<dbReference type="Pfam" id="PF21119">
    <property type="entry name" value="RYDR_Jsol"/>
    <property type="match status" value="1"/>
</dbReference>
<dbReference type="InterPro" id="IPR014821">
    <property type="entry name" value="Ins145_P3_rcpt"/>
</dbReference>
<feature type="transmembrane region" description="Helical" evidence="30">
    <location>
        <begin position="4619"/>
        <end position="4641"/>
    </location>
</feature>
<evidence type="ECO:0000256" key="29">
    <source>
        <dbReference type="SAM" id="MobiDB-lite"/>
    </source>
</evidence>
<dbReference type="InterPro" id="IPR016093">
    <property type="entry name" value="MIR_motif"/>
</dbReference>
<evidence type="ECO:0000256" key="18">
    <source>
        <dbReference type="ARBA" id="ARBA00023136"/>
    </source>
</evidence>
<dbReference type="InterPro" id="IPR048581">
    <property type="entry name" value="RYDR_Jsol"/>
</dbReference>
<feature type="compositionally biased region" description="Acidic residues" evidence="29">
    <location>
        <begin position="1879"/>
        <end position="1895"/>
    </location>
</feature>
<keyword evidence="10" id="KW-0677">Repeat</keyword>
<feature type="region of interest" description="Disordered" evidence="29">
    <location>
        <begin position="4239"/>
        <end position="4277"/>
    </location>
</feature>
<dbReference type="Pfam" id="PF08709">
    <property type="entry name" value="Ins145_P3_rec"/>
    <property type="match status" value="1"/>
</dbReference>
<dbReference type="Gene3D" id="1.10.287.70">
    <property type="match status" value="1"/>
</dbReference>
<keyword evidence="20" id="KW-1071">Ligand-gated ion channel</keyword>
<dbReference type="SUPFAM" id="SSF49899">
    <property type="entry name" value="Concanavalin A-like lectins/glucanases"/>
    <property type="match status" value="3"/>
</dbReference>
<evidence type="ECO:0000256" key="4">
    <source>
        <dbReference type="ARBA" id="ARBA00022473"/>
    </source>
</evidence>
<dbReference type="InterPro" id="IPR003877">
    <property type="entry name" value="SPRY_dom"/>
</dbReference>
<evidence type="ECO:0000256" key="11">
    <source>
        <dbReference type="ARBA" id="ARBA00022741"/>
    </source>
</evidence>
<dbReference type="InterPro" id="IPR000699">
    <property type="entry name" value="RIH_dom"/>
</dbReference>
<comment type="subcellular location">
    <subcellularLocation>
        <location evidence="1">Sarcoplasmic reticulum membrane</location>
        <topology evidence="1">Multi-pass membrane protein</topology>
    </subcellularLocation>
</comment>
<dbReference type="Gene3D" id="6.20.350.10">
    <property type="match status" value="1"/>
</dbReference>
<dbReference type="InterPro" id="IPR035910">
    <property type="entry name" value="RyR/IP3R_RIH_dom_sf"/>
</dbReference>
<feature type="region of interest" description="Disordered" evidence="29">
    <location>
        <begin position="4407"/>
        <end position="4447"/>
    </location>
</feature>
<feature type="domain" description="MIR" evidence="32">
    <location>
        <begin position="138"/>
        <end position="183"/>
    </location>
</feature>
<feature type="domain" description="B30.2/SPRY" evidence="31">
    <location>
        <begin position="566"/>
        <end position="776"/>
    </location>
</feature>
<dbReference type="Gene3D" id="1.10.490.160">
    <property type="match status" value="2"/>
</dbReference>
<dbReference type="CDD" id="cd12879">
    <property type="entry name" value="SPRY3_RyR"/>
    <property type="match status" value="1"/>
</dbReference>
<dbReference type="CDD" id="cd12878">
    <property type="entry name" value="SPRY2_RyR"/>
    <property type="match status" value="1"/>
</dbReference>
<dbReference type="GO" id="GO:0030018">
    <property type="term" value="C:Z disc"/>
    <property type="evidence" value="ECO:0007669"/>
    <property type="project" value="TreeGrafter"/>
</dbReference>
<keyword evidence="7" id="KW-0107">Calcium channel</keyword>
<dbReference type="Gene3D" id="1.25.10.30">
    <property type="entry name" value="IP3 receptor type 1 binding core, RIH domain"/>
    <property type="match status" value="1"/>
</dbReference>
<evidence type="ECO:0000256" key="10">
    <source>
        <dbReference type="ARBA" id="ARBA00022737"/>
    </source>
</evidence>
<dbReference type="InterPro" id="IPR016024">
    <property type="entry name" value="ARM-type_fold"/>
</dbReference>
<dbReference type="GO" id="GO:0006874">
    <property type="term" value="P:intracellular calcium ion homeostasis"/>
    <property type="evidence" value="ECO:0007669"/>
    <property type="project" value="InterPro"/>
</dbReference>
<dbReference type="Pfam" id="PF00622">
    <property type="entry name" value="SPRY"/>
    <property type="match status" value="3"/>
</dbReference>
<feature type="compositionally biased region" description="Basic and acidic residues" evidence="29">
    <location>
        <begin position="4467"/>
        <end position="4485"/>
    </location>
</feature>
<dbReference type="InterPro" id="IPR001870">
    <property type="entry name" value="B30.2/SPRY"/>
</dbReference>
<feature type="region of interest" description="Disordered" evidence="29">
    <location>
        <begin position="2834"/>
        <end position="2862"/>
    </location>
</feature>
<feature type="domain" description="B30.2/SPRY" evidence="31">
    <location>
        <begin position="992"/>
        <end position="1188"/>
    </location>
</feature>
<dbReference type="PROSITE" id="PS50919">
    <property type="entry name" value="MIR"/>
    <property type="match status" value="4"/>
</dbReference>
<evidence type="ECO:0000256" key="30">
    <source>
        <dbReference type="SAM" id="Phobius"/>
    </source>
</evidence>
<dbReference type="GO" id="GO:0014808">
    <property type="term" value="P:release of sequestered calcium ion into cytosol by sarcoplasmic reticulum"/>
    <property type="evidence" value="ECO:0007669"/>
    <property type="project" value="TreeGrafter"/>
</dbReference>
<dbReference type="Pfam" id="PF00520">
    <property type="entry name" value="Ion_trans"/>
    <property type="match status" value="1"/>
</dbReference>
<feature type="region of interest" description="Disordered" evidence="29">
    <location>
        <begin position="4373"/>
        <end position="4395"/>
    </location>
</feature>
<evidence type="ECO:0000256" key="1">
    <source>
        <dbReference type="ARBA" id="ARBA00004326"/>
    </source>
</evidence>
<dbReference type="InterPro" id="IPR035761">
    <property type="entry name" value="SPRY1_RyR"/>
</dbReference>
<evidence type="ECO:0000256" key="13">
    <source>
        <dbReference type="ARBA" id="ARBA00022837"/>
    </source>
</evidence>
<dbReference type="GO" id="GO:0005790">
    <property type="term" value="C:smooth endoplasmic reticulum"/>
    <property type="evidence" value="ECO:0007669"/>
    <property type="project" value="TreeGrafter"/>
</dbReference>